<keyword evidence="2" id="KW-0564">Palmitate</keyword>
<name>A0ABU3CBQ6_9FLAO</name>
<comment type="subcellular location">
    <subcellularLocation>
        <location evidence="2">Cell membrane</location>
        <topology evidence="2">Lipid-anchor</topology>
    </subcellularLocation>
</comment>
<dbReference type="Gene3D" id="2.20.200.10">
    <property type="entry name" value="Outer membrane efflux proteins (OEP)"/>
    <property type="match status" value="1"/>
</dbReference>
<proteinExistence type="inferred from homology"/>
<keyword evidence="2" id="KW-0472">Membrane</keyword>
<reference evidence="4 5" key="1">
    <citation type="submission" date="2023-09" db="EMBL/GenBank/DDBJ databases">
        <authorList>
            <person name="Rey-Velasco X."/>
        </authorList>
    </citation>
    <scope>NUCLEOTIDE SEQUENCE [LARGE SCALE GENOMIC DNA]</scope>
    <source>
        <strain evidence="4 5">F363</strain>
    </source>
</reference>
<dbReference type="Gene3D" id="1.20.1600.10">
    <property type="entry name" value="Outer membrane efflux proteins (OEP)"/>
    <property type="match status" value="1"/>
</dbReference>
<evidence type="ECO:0000256" key="1">
    <source>
        <dbReference type="ARBA" id="ARBA00007613"/>
    </source>
</evidence>
<accession>A0ABU3CBQ6</accession>
<gene>
    <name evidence="4" type="ORF">RM553_13110</name>
</gene>
<evidence type="ECO:0000256" key="3">
    <source>
        <dbReference type="SAM" id="Coils"/>
    </source>
</evidence>
<dbReference type="InterPro" id="IPR003423">
    <property type="entry name" value="OMP_efflux"/>
</dbReference>
<dbReference type="Proteomes" id="UP001262889">
    <property type="component" value="Unassembled WGS sequence"/>
</dbReference>
<dbReference type="InterPro" id="IPR010131">
    <property type="entry name" value="MdtP/NodT-like"/>
</dbReference>
<evidence type="ECO:0000256" key="2">
    <source>
        <dbReference type="RuleBase" id="RU362097"/>
    </source>
</evidence>
<protein>
    <submittedName>
        <fullName evidence="4">TolC family protein</fullName>
    </submittedName>
</protein>
<dbReference type="RefSeq" id="WP_311535394.1">
    <property type="nucleotide sequence ID" value="NZ_JAVRHQ010000016.1"/>
</dbReference>
<keyword evidence="3" id="KW-0175">Coiled coil</keyword>
<dbReference type="NCBIfam" id="TIGR01845">
    <property type="entry name" value="outer_NodT"/>
    <property type="match status" value="1"/>
</dbReference>
<keyword evidence="5" id="KW-1185">Reference proteome</keyword>
<organism evidence="4 5">
    <name type="scientific">Autumnicola tepida</name>
    <dbReference type="NCBI Taxonomy" id="3075595"/>
    <lineage>
        <taxon>Bacteria</taxon>
        <taxon>Pseudomonadati</taxon>
        <taxon>Bacteroidota</taxon>
        <taxon>Flavobacteriia</taxon>
        <taxon>Flavobacteriales</taxon>
        <taxon>Flavobacteriaceae</taxon>
        <taxon>Autumnicola</taxon>
    </lineage>
</organism>
<sequence length="432" mass="49059">MEAPIEEPEEFSYSGAEIIPDKWWLSFEDPGLNALVKQGLDENLALAGNWEAFQAALAVVRRESSYLWPAIDATARSAISRPQPDFAGGENLQLGLSASYEVDLWGRIQSGIEAEEFRAQATFYDYQTAAMTLSAEISTTWYQLLTARAQLELANQQIETNEDIMRLIRARFVGGQIRAVDILRQQQLLESTRNQKIQYETQVALFENELSVLLGTPPQNEPAFPQDSLPELPPLPETGLPLELIRRRPDVLQAYNLVLAADRDMAQAIRSKFPRLSLNLQGQMRSNNYNNLFQDWAYTLAGNIVAPLLYAGRLRAEVSRTEALKQRQLYLYGQTVLTAFREVEDALVREIKQKEQLEVLQSRLELAEKTNRQLRLEFLNGITEYLDVLLALDQEQQLQRDILEARQILLEIRISLYRSLAGGFETESPAAP</sequence>
<keyword evidence="2" id="KW-0812">Transmembrane</keyword>
<comment type="similarity">
    <text evidence="1 2">Belongs to the outer membrane factor (OMF) (TC 1.B.17) family.</text>
</comment>
<evidence type="ECO:0000313" key="4">
    <source>
        <dbReference type="EMBL" id="MDT0643775.1"/>
    </source>
</evidence>
<keyword evidence="2" id="KW-0449">Lipoprotein</keyword>
<keyword evidence="2" id="KW-1134">Transmembrane beta strand</keyword>
<dbReference type="SUPFAM" id="SSF56954">
    <property type="entry name" value="Outer membrane efflux proteins (OEP)"/>
    <property type="match status" value="1"/>
</dbReference>
<dbReference type="PANTHER" id="PTHR30203">
    <property type="entry name" value="OUTER MEMBRANE CATION EFFLUX PROTEIN"/>
    <property type="match status" value="1"/>
</dbReference>
<dbReference type="Pfam" id="PF02321">
    <property type="entry name" value="OEP"/>
    <property type="match status" value="2"/>
</dbReference>
<dbReference type="EMBL" id="JAVRHQ010000016">
    <property type="protein sequence ID" value="MDT0643775.1"/>
    <property type="molecule type" value="Genomic_DNA"/>
</dbReference>
<evidence type="ECO:0000313" key="5">
    <source>
        <dbReference type="Proteomes" id="UP001262889"/>
    </source>
</evidence>
<feature type="coiled-coil region" evidence="3">
    <location>
        <begin position="350"/>
        <end position="377"/>
    </location>
</feature>
<dbReference type="PANTHER" id="PTHR30203:SF33">
    <property type="entry name" value="BLR4455 PROTEIN"/>
    <property type="match status" value="1"/>
</dbReference>
<comment type="caution">
    <text evidence="4">The sequence shown here is derived from an EMBL/GenBank/DDBJ whole genome shotgun (WGS) entry which is preliminary data.</text>
</comment>